<accession>A0A2G5NUT5</accession>
<proteinExistence type="predicted"/>
<dbReference type="InterPro" id="IPR016024">
    <property type="entry name" value="ARM-type_fold"/>
</dbReference>
<name>A0A2G5NUT5_9STAP</name>
<evidence type="ECO:0008006" key="5">
    <source>
        <dbReference type="Google" id="ProtNLM"/>
    </source>
</evidence>
<dbReference type="RefSeq" id="WP_099577008.1">
    <property type="nucleotide sequence ID" value="NZ_MJBI02000006.1"/>
</dbReference>
<keyword evidence="2" id="KW-0472">Membrane</keyword>
<gene>
    <name evidence="3" type="ORF">BFS35_010995</name>
</gene>
<feature type="transmembrane region" description="Helical" evidence="2">
    <location>
        <begin position="439"/>
        <end position="472"/>
    </location>
</feature>
<feature type="transmembrane region" description="Helical" evidence="2">
    <location>
        <begin position="552"/>
        <end position="572"/>
    </location>
</feature>
<dbReference type="Gene3D" id="1.25.10.10">
    <property type="entry name" value="Leucine-rich Repeat Variant"/>
    <property type="match status" value="1"/>
</dbReference>
<sequence length="1286" mass="135716">MNKNFVANITANVNKFIANINRAQAAANKLQDNVTVDVEANTAAATAQISKFRLMLKSIPNKFRVRGDVDTSAISKMNLIRTAMANAGKGVETLRSKIGLLPSAFLALAPAAIPVLASIVPAVMAIGNALAVVGGGAIGLVGAFGIAGAGAMAFGAMAMTAYKMLQDGTIQATAQTRAFQTALASLKTQWQSLVQANSGAIFTTMTNGINIAKTALSGLTPFITGVANSMSTLSAKMLSFFQTSSIANNFFAMFNTIGVQAFNNVMNAVGQFGAGFMALITQFGPLFSWMAQGLANMSAQFQAWATSVSTANGIKTFISYVQTNLPLIGQIFGNVFTGIFNLFKAFGTNSQTIFQSLAQMSAKFAQWSATIGQSQGFKQFIDYVQTNGPTIMSTIGNIVTAVIAFATAMAPVGAAVMSVVSSIAQWVASFATAHPQITMVIGAVAAFIGAVAQIAPIVMSVVSGITTFVSIVSKVFNVVKMASMAFTLLSSPIGIAIVAIVAIGAALYLLWTKCETFRNGVMILVGVMQTLGSAIMSGLGAAFTWIGQQLQVVMGVLSAFGSFLMGVFAGAWNGLVTVVQTVWTAISTAVTTGIQLIIAGITAFGSMVMSVFGAAWNGIVMIVTTVWNTIVTIISTVISTVVSVVSSGFNMVVSTVSSIMSSVFSVISSIWNSIVSTVTSVISNIVSFVSSGFSNMLSTASSIMSSIFSAVSSAWSNIVSTISNFLSQAVSFVINGFSQMISAVVDFAGQLVSNISRAMSDFVNRVMEGGSNAVNAITDACSNMISAISGFVGDMASAGMDLVKGFINGIKDMAGEAVAAAKNMASEAVATVKSFLKIGSPSKVLKQIGQWLAQGFAIGIEKDIPRVATAVERMLRPVTKGLAKLKTANYGNAQEGASSVYSLMAENMKEATKKIEEIIDKRKSLSKKIAEANKSLAKNMSIKARAAKISNLNKLKAQYVKLGKIAHGQYMKRAKNRNLIREVRPMLIYMTRIAKKREAIAKQLEKAQDKLQAALDKKTDFKNAIRNDLRGYASIMNTGRKTSQGMVKMMTKRLDEIKKYEALIGSLKKRGLNKDTLKEILDAGIEQGSVIAKGLFVGGQDAIKQVNILQSQINKASANMGDANAKHFYQAGVDAAKGIVNGLKAQEKYLKSVAVKIADVISSTIKKRLKIHSPSRVMLDLMRYVGAGLVNGLNTAAKLSAKAASAISAGIESNIDPNVHIADIKTASDLKGLNSTVTQSMITDMSNEDNKNITIVLKSDTDLPAVKTYIERVQGINSGVRILRKS</sequence>
<protein>
    <recommendedName>
        <fullName evidence="5">Phage tail protein</fullName>
    </recommendedName>
</protein>
<feature type="transmembrane region" description="Helical" evidence="2">
    <location>
        <begin position="484"/>
        <end position="511"/>
    </location>
</feature>
<dbReference type="EMBL" id="MJBI02000006">
    <property type="protein sequence ID" value="RAI79665.1"/>
    <property type="molecule type" value="Genomic_DNA"/>
</dbReference>
<evidence type="ECO:0000313" key="3">
    <source>
        <dbReference type="EMBL" id="RAI79665.1"/>
    </source>
</evidence>
<feature type="coiled-coil region" evidence="1">
    <location>
        <begin position="901"/>
        <end position="935"/>
    </location>
</feature>
<feature type="transmembrane region" description="Helical" evidence="2">
    <location>
        <begin position="592"/>
        <end position="614"/>
    </location>
</feature>
<evidence type="ECO:0000256" key="1">
    <source>
        <dbReference type="SAM" id="Coils"/>
    </source>
</evidence>
<feature type="transmembrane region" description="Helical" evidence="2">
    <location>
        <begin position="398"/>
        <end position="427"/>
    </location>
</feature>
<keyword evidence="4" id="KW-1185">Reference proteome</keyword>
<dbReference type="InterPro" id="IPR011989">
    <property type="entry name" value="ARM-like"/>
</dbReference>
<keyword evidence="2" id="KW-0812">Transmembrane</keyword>
<keyword evidence="2" id="KW-1133">Transmembrane helix</keyword>
<reference evidence="3 4" key="1">
    <citation type="journal article" date="2018" name="Front. Microbiol.">
        <title>Description and Comparative Genomics of Macrococcus caseolyticus subsp. hominis subsp. nov., Macrococcus goetzii sp. nov., Macrococcus epidermidis sp. nov., and Macrococcus bohemicus sp. nov., Novel Macrococci From Human Clinical Material With Virulence Potential and Suspected Uptake of Foreign DNA by Natural Transformation.</title>
        <authorList>
            <person name="Maslanova I."/>
            <person name="Wertheimer Z."/>
            <person name="Sedlacek I."/>
            <person name="Svec P."/>
            <person name="Indrakova A."/>
            <person name="Kovarovic V."/>
            <person name="Schumann P."/>
            <person name="Sproer C."/>
            <person name="Kralova S."/>
            <person name="Sedo O."/>
            <person name="Kristofova L."/>
            <person name="Vrbovska V."/>
            <person name="Fuzik T."/>
            <person name="Petras P."/>
            <person name="Zdrahal Z."/>
            <person name="Ruzickova V."/>
            <person name="Doskar J."/>
            <person name="Pantucek R."/>
        </authorList>
    </citation>
    <scope>NUCLEOTIDE SEQUENCE [LARGE SCALE GENOMIC DNA]</scope>
    <source>
        <strain evidence="3 4">CCM 4927</strain>
    </source>
</reference>
<dbReference type="PANTHER" id="PTHR37813">
    <property type="entry name" value="FELS-2 PROPHAGE PROTEIN"/>
    <property type="match status" value="1"/>
</dbReference>
<organism evidence="3 4">
    <name type="scientific">Macrococcoides goetzii</name>
    <dbReference type="NCBI Taxonomy" id="1891097"/>
    <lineage>
        <taxon>Bacteria</taxon>
        <taxon>Bacillati</taxon>
        <taxon>Bacillota</taxon>
        <taxon>Bacilli</taxon>
        <taxon>Bacillales</taxon>
        <taxon>Staphylococcaceae</taxon>
        <taxon>Macrococcoides</taxon>
    </lineage>
</organism>
<evidence type="ECO:0000313" key="4">
    <source>
        <dbReference type="Proteomes" id="UP000229523"/>
    </source>
</evidence>
<comment type="caution">
    <text evidence="3">The sequence shown here is derived from an EMBL/GenBank/DDBJ whole genome shotgun (WGS) entry which is preliminary data.</text>
</comment>
<feature type="transmembrane region" description="Helical" evidence="2">
    <location>
        <begin position="523"/>
        <end position="545"/>
    </location>
</feature>
<feature type="coiled-coil region" evidence="1">
    <location>
        <begin position="990"/>
        <end position="1024"/>
    </location>
</feature>
<dbReference type="Proteomes" id="UP000229523">
    <property type="component" value="Unassembled WGS sequence"/>
</dbReference>
<keyword evidence="1" id="KW-0175">Coiled coil</keyword>
<dbReference type="PANTHER" id="PTHR37813:SF1">
    <property type="entry name" value="FELS-2 PROPHAGE PROTEIN"/>
    <property type="match status" value="1"/>
</dbReference>
<evidence type="ECO:0000256" key="2">
    <source>
        <dbReference type="SAM" id="Phobius"/>
    </source>
</evidence>
<feature type="transmembrane region" description="Helical" evidence="2">
    <location>
        <begin position="104"/>
        <end position="126"/>
    </location>
</feature>
<feature type="transmembrane region" description="Helical" evidence="2">
    <location>
        <begin position="132"/>
        <end position="156"/>
    </location>
</feature>
<feature type="transmembrane region" description="Helical" evidence="2">
    <location>
        <begin position="626"/>
        <end position="649"/>
    </location>
</feature>
<dbReference type="SUPFAM" id="SSF48371">
    <property type="entry name" value="ARM repeat"/>
    <property type="match status" value="1"/>
</dbReference>